<feature type="region of interest" description="Disordered" evidence="1">
    <location>
        <begin position="291"/>
        <end position="318"/>
    </location>
</feature>
<protein>
    <recommendedName>
        <fullName evidence="2">DUF7330 domain-containing protein</fullName>
    </recommendedName>
</protein>
<evidence type="ECO:0000256" key="1">
    <source>
        <dbReference type="SAM" id="MobiDB-lite"/>
    </source>
</evidence>
<sequence>MLLPSPKVVEETNIAVNAAIIPNEPPPAYVHEASTSGTNALQQSARPTNFLSLIRANAPITGSFIIDPNVRVPEALLPDTIEPRRNLYLETAGAPIDVDIFVVGENTSANVRVDIHLQANGPITARIHVSPSIPRPHIRLTASSSAPISIAVPASFRGPLTTRSSRPSPSPSLPPQATIFSEADNTRRGFIGDFADWTRDPVGDEMDLESTLATVSISVMEPEGEQQQRENANTSGPTDRLAWPWSLQATQLQNWLRRNTHYHPLHFGAEIFHPAPFQPVLPRLHLGRGQEARVGSGGRGLRPGLGRGNGGEEQRGQDPLAWIHHARGRGRGGRGGRGFG</sequence>
<keyword evidence="4" id="KW-1185">Reference proteome</keyword>
<evidence type="ECO:0000259" key="2">
    <source>
        <dbReference type="Pfam" id="PF24016"/>
    </source>
</evidence>
<dbReference type="Proteomes" id="UP001362999">
    <property type="component" value="Unassembled WGS sequence"/>
</dbReference>
<dbReference type="EMBL" id="JAWWNJ010000036">
    <property type="protein sequence ID" value="KAK7023180.1"/>
    <property type="molecule type" value="Genomic_DNA"/>
</dbReference>
<evidence type="ECO:0000313" key="3">
    <source>
        <dbReference type="EMBL" id="KAK7023180.1"/>
    </source>
</evidence>
<comment type="caution">
    <text evidence="3">The sequence shown here is derived from an EMBL/GenBank/DDBJ whole genome shotgun (WGS) entry which is preliminary data.</text>
</comment>
<gene>
    <name evidence="3" type="ORF">R3P38DRAFT_3195150</name>
</gene>
<evidence type="ECO:0000313" key="4">
    <source>
        <dbReference type="Proteomes" id="UP001362999"/>
    </source>
</evidence>
<name>A0AAW0BBZ2_9AGAR</name>
<dbReference type="InterPro" id="IPR055754">
    <property type="entry name" value="DUF7330"/>
</dbReference>
<accession>A0AAW0BBZ2</accession>
<dbReference type="AlphaFoldDB" id="A0AAW0BBZ2"/>
<feature type="compositionally biased region" description="Gly residues" evidence="1">
    <location>
        <begin position="295"/>
        <end position="309"/>
    </location>
</feature>
<proteinExistence type="predicted"/>
<dbReference type="Pfam" id="PF24016">
    <property type="entry name" value="DUF7330"/>
    <property type="match status" value="1"/>
</dbReference>
<reference evidence="3 4" key="1">
    <citation type="journal article" date="2024" name="J Genomics">
        <title>Draft genome sequencing and assembly of Favolaschia claudopus CIRM-BRFM 2984 isolated from oak limbs.</title>
        <authorList>
            <person name="Navarro D."/>
            <person name="Drula E."/>
            <person name="Chaduli D."/>
            <person name="Cazenave R."/>
            <person name="Ahrendt S."/>
            <person name="Wang J."/>
            <person name="Lipzen A."/>
            <person name="Daum C."/>
            <person name="Barry K."/>
            <person name="Grigoriev I.V."/>
            <person name="Favel A."/>
            <person name="Rosso M.N."/>
            <person name="Martin F."/>
        </authorList>
    </citation>
    <scope>NUCLEOTIDE SEQUENCE [LARGE SCALE GENOMIC DNA]</scope>
    <source>
        <strain evidence="3 4">CIRM-BRFM 2984</strain>
    </source>
</reference>
<feature type="domain" description="DUF7330" evidence="2">
    <location>
        <begin position="49"/>
        <end position="219"/>
    </location>
</feature>
<feature type="region of interest" description="Disordered" evidence="1">
    <location>
        <begin position="159"/>
        <end position="178"/>
    </location>
</feature>
<organism evidence="3 4">
    <name type="scientific">Favolaschia claudopus</name>
    <dbReference type="NCBI Taxonomy" id="2862362"/>
    <lineage>
        <taxon>Eukaryota</taxon>
        <taxon>Fungi</taxon>
        <taxon>Dikarya</taxon>
        <taxon>Basidiomycota</taxon>
        <taxon>Agaricomycotina</taxon>
        <taxon>Agaricomycetes</taxon>
        <taxon>Agaricomycetidae</taxon>
        <taxon>Agaricales</taxon>
        <taxon>Marasmiineae</taxon>
        <taxon>Mycenaceae</taxon>
        <taxon>Favolaschia</taxon>
    </lineage>
</organism>
<feature type="region of interest" description="Disordered" evidence="1">
    <location>
        <begin position="221"/>
        <end position="240"/>
    </location>
</feature>